<proteinExistence type="predicted"/>
<reference evidence="1" key="1">
    <citation type="submission" date="2019-09" db="EMBL/GenBank/DDBJ databases">
        <authorList>
            <person name="Cremers G."/>
        </authorList>
    </citation>
    <scope>NUCLEOTIDE SEQUENCE [LARGE SCALE GENOMIC DNA]</scope>
    <source>
        <strain evidence="1">3B</strain>
    </source>
</reference>
<evidence type="ECO:0000313" key="2">
    <source>
        <dbReference type="Proteomes" id="UP000381693"/>
    </source>
</evidence>
<dbReference type="Proteomes" id="UP000381693">
    <property type="component" value="Unassembled WGS sequence"/>
</dbReference>
<organism evidence="1 2">
    <name type="scientific">Methylacidimicrobium cyclopophantes</name>
    <dbReference type="NCBI Taxonomy" id="1041766"/>
    <lineage>
        <taxon>Bacteria</taxon>
        <taxon>Pseudomonadati</taxon>
        <taxon>Verrucomicrobiota</taxon>
        <taxon>Methylacidimicrobium</taxon>
    </lineage>
</organism>
<protein>
    <submittedName>
        <fullName evidence="1">Uncharacterized protein</fullName>
    </submittedName>
</protein>
<sequence>MPFLRYVRLREPALLAMLTPGLHWKTEARGKAPTCLQSGRKAPFPHGSMGNFFERKFPFRFGYARDFANPPAFLVWPFPPSAAIA</sequence>
<dbReference type="AlphaFoldDB" id="A0A5E6MBU7"/>
<evidence type="ECO:0000313" key="1">
    <source>
        <dbReference type="EMBL" id="VVM06689.1"/>
    </source>
</evidence>
<comment type="caution">
    <text evidence="1">The sequence shown here is derived from an EMBL/GenBank/DDBJ whole genome shotgun (WGS) entry which is preliminary data.</text>
</comment>
<gene>
    <name evidence="1" type="ORF">MAMC_01199</name>
</gene>
<keyword evidence="2" id="KW-1185">Reference proteome</keyword>
<accession>A0A5E6MBU7</accession>
<dbReference type="EMBL" id="CABFUZ020000122">
    <property type="protein sequence ID" value="VVM06689.1"/>
    <property type="molecule type" value="Genomic_DNA"/>
</dbReference>
<name>A0A5E6MBU7_9BACT</name>